<evidence type="ECO:0000313" key="2">
    <source>
        <dbReference type="Proteomes" id="UP000712281"/>
    </source>
</evidence>
<proteinExistence type="predicted"/>
<evidence type="ECO:0000313" key="1">
    <source>
        <dbReference type="EMBL" id="KAF2537419.1"/>
    </source>
</evidence>
<comment type="caution">
    <text evidence="1">The sequence shown here is derived from an EMBL/GenBank/DDBJ whole genome shotgun (WGS) entry which is preliminary data.</text>
</comment>
<accession>A0A8S9FWL7</accession>
<protein>
    <submittedName>
        <fullName evidence="1">Uncharacterized protein</fullName>
    </submittedName>
</protein>
<name>A0A8S9FWL7_BRACR</name>
<dbReference type="AlphaFoldDB" id="A0A8S9FWL7"/>
<sequence>MNAINLLGLEPQRWIMSSDIPTLSPLDHSSRLMVVFRRWLWFVRLLSLSAHVLHLRTIYKASTPWTGWHETRHDGKALLR</sequence>
<gene>
    <name evidence="1" type="ORF">F2Q68_00020886</name>
</gene>
<reference evidence="1" key="1">
    <citation type="submission" date="2019-12" db="EMBL/GenBank/DDBJ databases">
        <title>Genome sequencing and annotation of Brassica cretica.</title>
        <authorList>
            <person name="Studholme D.J."/>
            <person name="Sarris P.F."/>
        </authorList>
    </citation>
    <scope>NUCLEOTIDE SEQUENCE</scope>
    <source>
        <strain evidence="1">PFS-001/15</strain>
        <tissue evidence="1">Leaf</tissue>
    </source>
</reference>
<dbReference type="EMBL" id="QGKW02002228">
    <property type="protein sequence ID" value="KAF2537419.1"/>
    <property type="molecule type" value="Genomic_DNA"/>
</dbReference>
<organism evidence="1 2">
    <name type="scientific">Brassica cretica</name>
    <name type="common">Mustard</name>
    <dbReference type="NCBI Taxonomy" id="69181"/>
    <lineage>
        <taxon>Eukaryota</taxon>
        <taxon>Viridiplantae</taxon>
        <taxon>Streptophyta</taxon>
        <taxon>Embryophyta</taxon>
        <taxon>Tracheophyta</taxon>
        <taxon>Spermatophyta</taxon>
        <taxon>Magnoliopsida</taxon>
        <taxon>eudicotyledons</taxon>
        <taxon>Gunneridae</taxon>
        <taxon>Pentapetalae</taxon>
        <taxon>rosids</taxon>
        <taxon>malvids</taxon>
        <taxon>Brassicales</taxon>
        <taxon>Brassicaceae</taxon>
        <taxon>Brassiceae</taxon>
        <taxon>Brassica</taxon>
    </lineage>
</organism>
<dbReference type="Proteomes" id="UP000712281">
    <property type="component" value="Unassembled WGS sequence"/>
</dbReference>